<dbReference type="RefSeq" id="WP_065788757.1">
    <property type="nucleotide sequence ID" value="NZ_MAUJ01000001.1"/>
</dbReference>
<dbReference type="PANTHER" id="PTHR43617:SF2">
    <property type="entry name" value="UPF0039 PROTEIN SLL0451"/>
    <property type="match status" value="1"/>
</dbReference>
<keyword evidence="2" id="KW-0808">Transferase</keyword>
<dbReference type="Pfam" id="PF13508">
    <property type="entry name" value="Acetyltransf_7"/>
    <property type="match status" value="1"/>
</dbReference>
<evidence type="ECO:0000313" key="3">
    <source>
        <dbReference type="Proteomes" id="UP000093366"/>
    </source>
</evidence>
<dbReference type="Gene3D" id="3.40.630.30">
    <property type="match status" value="1"/>
</dbReference>
<feature type="domain" description="N-acetyltransferase" evidence="1">
    <location>
        <begin position="3"/>
        <end position="150"/>
    </location>
</feature>
<dbReference type="InterPro" id="IPR000182">
    <property type="entry name" value="GNAT_dom"/>
</dbReference>
<organism evidence="2 3">
    <name type="scientific">Pseudoalteromonas luteoviolacea</name>
    <dbReference type="NCBI Taxonomy" id="43657"/>
    <lineage>
        <taxon>Bacteria</taxon>
        <taxon>Pseudomonadati</taxon>
        <taxon>Pseudomonadota</taxon>
        <taxon>Gammaproteobacteria</taxon>
        <taxon>Alteromonadales</taxon>
        <taxon>Pseudoalteromonadaceae</taxon>
        <taxon>Pseudoalteromonas</taxon>
    </lineage>
</organism>
<proteinExistence type="predicted"/>
<protein>
    <submittedName>
        <fullName evidence="2">GCN5 family acetyltransferase</fullName>
    </submittedName>
</protein>
<gene>
    <name evidence="2" type="ORF">A7985_01990</name>
</gene>
<dbReference type="EMBL" id="MAUJ01000001">
    <property type="protein sequence ID" value="OCQ22752.1"/>
    <property type="molecule type" value="Genomic_DNA"/>
</dbReference>
<reference evidence="3" key="1">
    <citation type="submission" date="2016-07" db="EMBL/GenBank/DDBJ databases">
        <authorList>
            <person name="Florea S."/>
            <person name="Webb J.S."/>
            <person name="Jaromczyk J."/>
            <person name="Schardl C.L."/>
        </authorList>
    </citation>
    <scope>NUCLEOTIDE SEQUENCE [LARGE SCALE GENOMIC DNA]</scope>
    <source>
        <strain evidence="3">IPB1</strain>
    </source>
</reference>
<dbReference type="InterPro" id="IPR050276">
    <property type="entry name" value="MshD_Acetyltransferase"/>
</dbReference>
<name>A0A1C0TTW6_9GAMM</name>
<evidence type="ECO:0000259" key="1">
    <source>
        <dbReference type="PROSITE" id="PS51186"/>
    </source>
</evidence>
<comment type="caution">
    <text evidence="2">The sequence shown here is derived from an EMBL/GenBank/DDBJ whole genome shotgun (WGS) entry which is preliminary data.</text>
</comment>
<dbReference type="PROSITE" id="PS51186">
    <property type="entry name" value="GNAT"/>
    <property type="match status" value="1"/>
</dbReference>
<evidence type="ECO:0000313" key="2">
    <source>
        <dbReference type="EMBL" id="OCQ22752.1"/>
    </source>
</evidence>
<dbReference type="AlphaFoldDB" id="A0A1C0TTW6"/>
<dbReference type="GO" id="GO:0016747">
    <property type="term" value="F:acyltransferase activity, transferring groups other than amino-acyl groups"/>
    <property type="evidence" value="ECO:0007669"/>
    <property type="project" value="InterPro"/>
</dbReference>
<sequence>MPILIRTEHSDDITSIESITKQAFANAEHSNHCEHFVVNALRKAGALTLSLVAELDGSIVGHVAISPVKLSSGASRWFGLGPVSVLPAFQGQGIGSQLINQALAHMQSSQAAGCVVLGEPTYYSRFGFTAASSMVLEGVPAEYFQVQSFGDSIPTCRVVYHDGFYCESEA</sequence>
<dbReference type="Proteomes" id="UP000093366">
    <property type="component" value="Unassembled WGS sequence"/>
</dbReference>
<accession>A0A1C0TTW6</accession>
<dbReference type="CDD" id="cd04301">
    <property type="entry name" value="NAT_SF"/>
    <property type="match status" value="1"/>
</dbReference>
<dbReference type="SUPFAM" id="SSF55729">
    <property type="entry name" value="Acyl-CoA N-acyltransferases (Nat)"/>
    <property type="match status" value="1"/>
</dbReference>
<dbReference type="InterPro" id="IPR016181">
    <property type="entry name" value="Acyl_CoA_acyltransferase"/>
</dbReference>
<dbReference type="OrthoDB" id="9797178at2"/>
<dbReference type="PANTHER" id="PTHR43617">
    <property type="entry name" value="L-AMINO ACID N-ACETYLTRANSFERASE"/>
    <property type="match status" value="1"/>
</dbReference>